<comment type="caution">
    <text evidence="1">The sequence shown here is derived from an EMBL/GenBank/DDBJ whole genome shotgun (WGS) entry which is preliminary data.</text>
</comment>
<dbReference type="EMBL" id="LILC01000004">
    <property type="protein sequence ID" value="KOO48619.1"/>
    <property type="molecule type" value="Genomic_DNA"/>
</dbReference>
<dbReference type="STRING" id="284581.AMD01_04335"/>
<organism evidence="1 2">
    <name type="scientific">Priestia koreensis</name>
    <dbReference type="NCBI Taxonomy" id="284581"/>
    <lineage>
        <taxon>Bacteria</taxon>
        <taxon>Bacillati</taxon>
        <taxon>Bacillota</taxon>
        <taxon>Bacilli</taxon>
        <taxon>Bacillales</taxon>
        <taxon>Bacillaceae</taxon>
        <taxon>Priestia</taxon>
    </lineage>
</organism>
<proteinExistence type="predicted"/>
<sequence length="105" mass="12685">MFVLGLRLPTIHPPPTHWASPLSFLEEGDFWWKSVKRVFYDIETELVHASTQQLPYLNLYTEMLQTGKTYTHDHQVLQDVNQQFHYKEDVIQFFSERYWPKVEKN</sequence>
<dbReference type="AlphaFoldDB" id="A0A0M0LC31"/>
<evidence type="ECO:0000313" key="1">
    <source>
        <dbReference type="EMBL" id="KOO48619.1"/>
    </source>
</evidence>
<evidence type="ECO:0000313" key="2">
    <source>
        <dbReference type="Proteomes" id="UP000037558"/>
    </source>
</evidence>
<dbReference type="PATRIC" id="fig|284581.3.peg.1664"/>
<dbReference type="OrthoDB" id="9813918at2"/>
<protein>
    <submittedName>
        <fullName evidence="1">Uncharacterized protein</fullName>
    </submittedName>
</protein>
<accession>A0A0M0LC31</accession>
<reference evidence="2" key="1">
    <citation type="submission" date="2015-08" db="EMBL/GenBank/DDBJ databases">
        <title>Fjat-14210 dsm16467.</title>
        <authorList>
            <person name="Liu B."/>
            <person name="Wang J."/>
            <person name="Zhu Y."/>
            <person name="Liu G."/>
            <person name="Chen Q."/>
            <person name="Chen Z."/>
            <person name="Lan J."/>
            <person name="Che J."/>
            <person name="Ge C."/>
            <person name="Shi H."/>
            <person name="Pan Z."/>
            <person name="Liu X."/>
        </authorList>
    </citation>
    <scope>NUCLEOTIDE SEQUENCE [LARGE SCALE GENOMIC DNA]</scope>
    <source>
        <strain evidence="2">DSM 16467</strain>
    </source>
</reference>
<dbReference type="RefSeq" id="WP_053400185.1">
    <property type="nucleotide sequence ID" value="NZ_LILC01000004.1"/>
</dbReference>
<keyword evidence="2" id="KW-1185">Reference proteome</keyword>
<dbReference type="Proteomes" id="UP000037558">
    <property type="component" value="Unassembled WGS sequence"/>
</dbReference>
<name>A0A0M0LC31_9BACI</name>
<gene>
    <name evidence="1" type="ORF">AMD01_04335</name>
</gene>